<feature type="signal peptide" evidence="2">
    <location>
        <begin position="1"/>
        <end position="25"/>
    </location>
</feature>
<name>A0A2W5TNW0_9BACT</name>
<feature type="compositionally biased region" description="Polar residues" evidence="1">
    <location>
        <begin position="104"/>
        <end position="119"/>
    </location>
</feature>
<gene>
    <name evidence="3" type="ORF">DI536_02955</name>
</gene>
<evidence type="ECO:0000256" key="1">
    <source>
        <dbReference type="SAM" id="MobiDB-lite"/>
    </source>
</evidence>
<evidence type="ECO:0000313" key="4">
    <source>
        <dbReference type="Proteomes" id="UP000249061"/>
    </source>
</evidence>
<keyword evidence="2" id="KW-0732">Signal</keyword>
<dbReference type="PROSITE" id="PS51257">
    <property type="entry name" value="PROKAR_LIPOPROTEIN"/>
    <property type="match status" value="1"/>
</dbReference>
<proteinExistence type="predicted"/>
<accession>A0A2W5TNW0</accession>
<sequence length="119" mass="12301">MMKPRMRVLLGVVALSMFACTPVRKCSDGCLEGTYCDEPTQLCVRASPRDAGSVVGEDAGMPDAGMVNDAGVARASARIGSGGTASSNLYRLEGIVGPTAPVGTASSNKYQLTTEENAR</sequence>
<comment type="caution">
    <text evidence="3">The sequence shown here is derived from an EMBL/GenBank/DDBJ whole genome shotgun (WGS) entry which is preliminary data.</text>
</comment>
<organism evidence="3 4">
    <name type="scientific">Archangium gephyra</name>
    <dbReference type="NCBI Taxonomy" id="48"/>
    <lineage>
        <taxon>Bacteria</taxon>
        <taxon>Pseudomonadati</taxon>
        <taxon>Myxococcota</taxon>
        <taxon>Myxococcia</taxon>
        <taxon>Myxococcales</taxon>
        <taxon>Cystobacterineae</taxon>
        <taxon>Archangiaceae</taxon>
        <taxon>Archangium</taxon>
    </lineage>
</organism>
<evidence type="ECO:0008006" key="5">
    <source>
        <dbReference type="Google" id="ProtNLM"/>
    </source>
</evidence>
<evidence type="ECO:0000256" key="2">
    <source>
        <dbReference type="SAM" id="SignalP"/>
    </source>
</evidence>
<reference evidence="3 4" key="1">
    <citation type="submission" date="2017-08" db="EMBL/GenBank/DDBJ databases">
        <title>Infants hospitalized years apart are colonized by the same room-sourced microbial strains.</title>
        <authorList>
            <person name="Brooks B."/>
            <person name="Olm M.R."/>
            <person name="Firek B.A."/>
            <person name="Baker R."/>
            <person name="Thomas B.C."/>
            <person name="Morowitz M.J."/>
            <person name="Banfield J.F."/>
        </authorList>
    </citation>
    <scope>NUCLEOTIDE SEQUENCE [LARGE SCALE GENOMIC DNA]</scope>
    <source>
        <strain evidence="3">S2_003_000_R2_14</strain>
    </source>
</reference>
<dbReference type="Proteomes" id="UP000249061">
    <property type="component" value="Unassembled WGS sequence"/>
</dbReference>
<evidence type="ECO:0000313" key="3">
    <source>
        <dbReference type="EMBL" id="PZR17300.1"/>
    </source>
</evidence>
<dbReference type="EMBL" id="QFQP01000002">
    <property type="protein sequence ID" value="PZR17300.1"/>
    <property type="molecule type" value="Genomic_DNA"/>
</dbReference>
<feature type="chain" id="PRO_5016116672" description="Lipoprotein" evidence="2">
    <location>
        <begin position="26"/>
        <end position="119"/>
    </location>
</feature>
<feature type="region of interest" description="Disordered" evidence="1">
    <location>
        <begin position="98"/>
        <end position="119"/>
    </location>
</feature>
<protein>
    <recommendedName>
        <fullName evidence="5">Lipoprotein</fullName>
    </recommendedName>
</protein>
<dbReference type="AlphaFoldDB" id="A0A2W5TNW0"/>